<dbReference type="SUPFAM" id="SSF81301">
    <property type="entry name" value="Nucleotidyltransferase"/>
    <property type="match status" value="1"/>
</dbReference>
<evidence type="ECO:0000313" key="1">
    <source>
        <dbReference type="EMBL" id="VDS08534.1"/>
    </source>
</evidence>
<dbReference type="RefSeq" id="WP_126154197.1">
    <property type="nucleotide sequence ID" value="NZ_UZWE01000028.1"/>
</dbReference>
<dbReference type="InterPro" id="IPR007530">
    <property type="entry name" value="Aminoglycoside_adenylylTfrase"/>
</dbReference>
<sequence>MDYDSVLRDIINWARSDRNIRCVVLTGSAAAASDHPLSDRDIEIHLRDPKALERDDYWWNALGTVLAVEKLEDADGQPTRLIYYSGGKLDFTLVDVTVASGVYDRPFRVLLDKDGAAQKFRRSKPPAALPDQETYDECVNWASAAALMTAKAIVRNEPWSVKIRDSDLKSELLRMIEWDHLLRYGGSRDVRYLGTRMRQWMDTETQKRLEGCWATFSLIDSERALIASHQLFHELAAKVAIARGLIGFDHEAVRAEMSDILTTAGQFDE</sequence>
<dbReference type="EC" id="2.7.7.-" evidence="1"/>
<dbReference type="EMBL" id="UZWE01000028">
    <property type="protein sequence ID" value="VDS08534.1"/>
    <property type="molecule type" value="Genomic_DNA"/>
</dbReference>
<dbReference type="Gene3D" id="1.20.120.330">
    <property type="entry name" value="Nucleotidyltransferases domain 2"/>
    <property type="match status" value="1"/>
</dbReference>
<evidence type="ECO:0000313" key="2">
    <source>
        <dbReference type="Proteomes" id="UP000270743"/>
    </source>
</evidence>
<gene>
    <name evidence="1" type="primary">aadK</name>
    <name evidence="1" type="ORF">PARHAE_01718</name>
</gene>
<keyword evidence="1" id="KW-0548">Nucleotidyltransferase</keyword>
<dbReference type="InterPro" id="IPR043519">
    <property type="entry name" value="NT_sf"/>
</dbReference>
<dbReference type="Proteomes" id="UP000270743">
    <property type="component" value="Unassembled WGS sequence"/>
</dbReference>
<dbReference type="OrthoDB" id="9776406at2"/>
<organism evidence="1 2">
    <name type="scientific">Paracoccus haematequi</name>
    <dbReference type="NCBI Taxonomy" id="2491866"/>
    <lineage>
        <taxon>Bacteria</taxon>
        <taxon>Pseudomonadati</taxon>
        <taxon>Pseudomonadota</taxon>
        <taxon>Alphaproteobacteria</taxon>
        <taxon>Rhodobacterales</taxon>
        <taxon>Paracoccaceae</taxon>
        <taxon>Paracoccus</taxon>
    </lineage>
</organism>
<dbReference type="AlphaFoldDB" id="A0A3S4CIR5"/>
<keyword evidence="1" id="KW-0808">Transferase</keyword>
<keyword evidence="2" id="KW-1185">Reference proteome</keyword>
<dbReference type="Gene3D" id="3.30.460.10">
    <property type="entry name" value="Beta Polymerase, domain 2"/>
    <property type="match status" value="1"/>
</dbReference>
<proteinExistence type="predicted"/>
<dbReference type="Pfam" id="PF04439">
    <property type="entry name" value="Adenyl_transf"/>
    <property type="match status" value="1"/>
</dbReference>
<dbReference type="GO" id="GO:0016779">
    <property type="term" value="F:nucleotidyltransferase activity"/>
    <property type="evidence" value="ECO:0007669"/>
    <property type="project" value="UniProtKB-KW"/>
</dbReference>
<dbReference type="SUPFAM" id="SSF81631">
    <property type="entry name" value="PAP/OAS1 substrate-binding domain"/>
    <property type="match status" value="1"/>
</dbReference>
<reference evidence="1 2" key="1">
    <citation type="submission" date="2018-12" db="EMBL/GenBank/DDBJ databases">
        <authorList>
            <person name="Criscuolo A."/>
        </authorList>
    </citation>
    <scope>NUCLEOTIDE SEQUENCE [LARGE SCALE GENOMIC DNA]</scope>
    <source>
        <strain evidence="1">ACIP1116241</strain>
    </source>
</reference>
<accession>A0A3S4CIR5</accession>
<protein>
    <submittedName>
        <fullName evidence="1">Aminoglycoside 6-adenylyltransferase</fullName>
        <ecNumber evidence="1">2.7.7.-</ecNumber>
    </submittedName>
</protein>
<name>A0A3S4CIR5_9RHOB</name>